<keyword evidence="2" id="KW-0472">Membrane</keyword>
<keyword evidence="4" id="KW-1185">Reference proteome</keyword>
<proteinExistence type="predicted"/>
<keyword evidence="2" id="KW-1133">Transmembrane helix</keyword>
<dbReference type="EMBL" id="JAAPAO010000320">
    <property type="protein sequence ID" value="KAF4663329.1"/>
    <property type="molecule type" value="Genomic_DNA"/>
</dbReference>
<feature type="region of interest" description="Disordered" evidence="1">
    <location>
        <begin position="106"/>
        <end position="130"/>
    </location>
</feature>
<dbReference type="Proteomes" id="UP000591131">
    <property type="component" value="Unassembled WGS sequence"/>
</dbReference>
<evidence type="ECO:0000313" key="4">
    <source>
        <dbReference type="Proteomes" id="UP000591131"/>
    </source>
</evidence>
<comment type="caution">
    <text evidence="3">The sequence shown here is derived from an EMBL/GenBank/DDBJ whole genome shotgun (WGS) entry which is preliminary data.</text>
</comment>
<feature type="transmembrane region" description="Helical" evidence="2">
    <location>
        <begin position="57"/>
        <end position="78"/>
    </location>
</feature>
<evidence type="ECO:0000256" key="1">
    <source>
        <dbReference type="SAM" id="MobiDB-lite"/>
    </source>
</evidence>
<dbReference type="AlphaFoldDB" id="A0A7J6LVK7"/>
<keyword evidence="2" id="KW-0812">Transmembrane</keyword>
<sequence length="157" mass="17552">MIPTGSASIVVARIAEKTVVIQTVRPDHVRWQHCCHADDGFIEIDEEVCSPGGGVSWWFWLLAGIGCTITLGVICVFIDRAVRGKATIDDDLMFSEGYEHDIMEEEDDDNFSSHLSDSGNSCGNDDADPPPFVRDNSRAMTFFSRRLEYPQHDLVEE</sequence>
<gene>
    <name evidence="3" type="ORF">FOL47_005802</name>
</gene>
<organism evidence="3 4">
    <name type="scientific">Perkinsus chesapeaki</name>
    <name type="common">Clam parasite</name>
    <name type="synonym">Perkinsus andrewsi</name>
    <dbReference type="NCBI Taxonomy" id="330153"/>
    <lineage>
        <taxon>Eukaryota</taxon>
        <taxon>Sar</taxon>
        <taxon>Alveolata</taxon>
        <taxon>Perkinsozoa</taxon>
        <taxon>Perkinsea</taxon>
        <taxon>Perkinsida</taxon>
        <taxon>Perkinsidae</taxon>
        <taxon>Perkinsus</taxon>
    </lineage>
</organism>
<name>A0A7J6LVK7_PERCH</name>
<reference evidence="3 4" key="1">
    <citation type="submission" date="2020-04" db="EMBL/GenBank/DDBJ databases">
        <title>Perkinsus chesapeaki whole genome sequence.</title>
        <authorList>
            <person name="Bogema D.R."/>
        </authorList>
    </citation>
    <scope>NUCLEOTIDE SEQUENCE [LARGE SCALE GENOMIC DNA]</scope>
    <source>
        <strain evidence="3">ATCC PRA-425</strain>
    </source>
</reference>
<feature type="compositionally biased region" description="Polar residues" evidence="1">
    <location>
        <begin position="112"/>
        <end position="123"/>
    </location>
</feature>
<accession>A0A7J6LVK7</accession>
<protein>
    <submittedName>
        <fullName evidence="3">Uncharacterized protein</fullName>
    </submittedName>
</protein>
<evidence type="ECO:0000313" key="3">
    <source>
        <dbReference type="EMBL" id="KAF4663329.1"/>
    </source>
</evidence>
<evidence type="ECO:0000256" key="2">
    <source>
        <dbReference type="SAM" id="Phobius"/>
    </source>
</evidence>